<evidence type="ECO:0000313" key="3">
    <source>
        <dbReference type="Proteomes" id="UP000799421"/>
    </source>
</evidence>
<feature type="region of interest" description="Disordered" evidence="1">
    <location>
        <begin position="153"/>
        <end position="201"/>
    </location>
</feature>
<feature type="compositionally biased region" description="Polar residues" evidence="1">
    <location>
        <begin position="86"/>
        <end position="97"/>
    </location>
</feature>
<dbReference type="AlphaFoldDB" id="A0A6A7BYA8"/>
<feature type="region of interest" description="Disordered" evidence="1">
    <location>
        <begin position="1"/>
        <end position="20"/>
    </location>
</feature>
<reference evidence="2" key="1">
    <citation type="journal article" date="2020" name="Stud. Mycol.">
        <title>101 Dothideomycetes genomes: a test case for predicting lifestyles and emergence of pathogens.</title>
        <authorList>
            <person name="Haridas S."/>
            <person name="Albert R."/>
            <person name="Binder M."/>
            <person name="Bloem J."/>
            <person name="Labutti K."/>
            <person name="Salamov A."/>
            <person name="Andreopoulos B."/>
            <person name="Baker S."/>
            <person name="Barry K."/>
            <person name="Bills G."/>
            <person name="Bluhm B."/>
            <person name="Cannon C."/>
            <person name="Castanera R."/>
            <person name="Culley D."/>
            <person name="Daum C."/>
            <person name="Ezra D."/>
            <person name="Gonzalez J."/>
            <person name="Henrissat B."/>
            <person name="Kuo A."/>
            <person name="Liang C."/>
            <person name="Lipzen A."/>
            <person name="Lutzoni F."/>
            <person name="Magnuson J."/>
            <person name="Mondo S."/>
            <person name="Nolan M."/>
            <person name="Ohm R."/>
            <person name="Pangilinan J."/>
            <person name="Park H.-J."/>
            <person name="Ramirez L."/>
            <person name="Alfaro M."/>
            <person name="Sun H."/>
            <person name="Tritt A."/>
            <person name="Yoshinaga Y."/>
            <person name="Zwiers L.-H."/>
            <person name="Turgeon B."/>
            <person name="Goodwin S."/>
            <person name="Spatafora J."/>
            <person name="Crous P."/>
            <person name="Grigoriev I."/>
        </authorList>
    </citation>
    <scope>NUCLEOTIDE SEQUENCE</scope>
    <source>
        <strain evidence="2">CBS 480.64</strain>
    </source>
</reference>
<organism evidence="2 3">
    <name type="scientific">Piedraia hortae CBS 480.64</name>
    <dbReference type="NCBI Taxonomy" id="1314780"/>
    <lineage>
        <taxon>Eukaryota</taxon>
        <taxon>Fungi</taxon>
        <taxon>Dikarya</taxon>
        <taxon>Ascomycota</taxon>
        <taxon>Pezizomycotina</taxon>
        <taxon>Dothideomycetes</taxon>
        <taxon>Dothideomycetidae</taxon>
        <taxon>Capnodiales</taxon>
        <taxon>Piedraiaceae</taxon>
        <taxon>Piedraia</taxon>
    </lineage>
</organism>
<feature type="compositionally biased region" description="Pro residues" evidence="1">
    <location>
        <begin position="71"/>
        <end position="80"/>
    </location>
</feature>
<feature type="region of interest" description="Disordered" evidence="1">
    <location>
        <begin position="53"/>
        <end position="98"/>
    </location>
</feature>
<feature type="compositionally biased region" description="Polar residues" evidence="1">
    <location>
        <begin position="181"/>
        <end position="201"/>
    </location>
</feature>
<gene>
    <name evidence="2" type="ORF">K470DRAFT_264493</name>
</gene>
<protein>
    <submittedName>
        <fullName evidence="2">Uncharacterized protein</fullName>
    </submittedName>
</protein>
<dbReference type="EMBL" id="MU005982">
    <property type="protein sequence ID" value="KAF2860356.1"/>
    <property type="molecule type" value="Genomic_DNA"/>
</dbReference>
<dbReference type="Proteomes" id="UP000799421">
    <property type="component" value="Unassembled WGS sequence"/>
</dbReference>
<proteinExistence type="predicted"/>
<evidence type="ECO:0000313" key="2">
    <source>
        <dbReference type="EMBL" id="KAF2860356.1"/>
    </source>
</evidence>
<keyword evidence="3" id="KW-1185">Reference proteome</keyword>
<accession>A0A6A7BYA8</accession>
<name>A0A6A7BYA8_9PEZI</name>
<feature type="compositionally biased region" description="Basic and acidic residues" evidence="1">
    <location>
        <begin position="334"/>
        <end position="344"/>
    </location>
</feature>
<feature type="region of interest" description="Disordered" evidence="1">
    <location>
        <begin position="334"/>
        <end position="356"/>
    </location>
</feature>
<evidence type="ECO:0000256" key="1">
    <source>
        <dbReference type="SAM" id="MobiDB-lite"/>
    </source>
</evidence>
<sequence length="418" mass="44013">MNVSRVKQETQEKMKLRNESDERAKCAVAVICDGHGSCWATLLGRIRLGQGDAAPSRSAHFYGPHTAPAAPRSPQPPPRPIFTNFLAPSQPHQSLHPTTLLPMHTRTTRSTTAAAAAAAAAADAACSVGSPGSANGTSAADAASEAVSSIASNGDKGANAGKASMAGKSGKFDHAGKPGKTGSTSKAGKAGNASTGVNTANAGDAGYVTTTAVTTAKATNKNSASTKKKLEIKQLYLEEGSEWFLLDVAHTFPGCLLPKGKLPPLFKQFAKYERGNEKIIEIHVSKNSARIRNTPDFLLHKTVEYGRGGPKIVDPNEIHTTVAETGIKCKADDKLKGPSKEKKTSGGTQANLGKEIKTDKIKPKLPPKAFFRVTPKKPIVDGIPLKIKKMRSVEFEEPKVLKKTGMAAKCSVASQMNS</sequence>